<protein>
    <submittedName>
        <fullName evidence="2">VOC family protein</fullName>
    </submittedName>
</protein>
<dbReference type="CDD" id="cd06587">
    <property type="entry name" value="VOC"/>
    <property type="match status" value="1"/>
</dbReference>
<dbReference type="Proteomes" id="UP000266552">
    <property type="component" value="Chromosome"/>
</dbReference>
<keyword evidence="3" id="KW-1185">Reference proteome</keyword>
<dbReference type="InterPro" id="IPR004360">
    <property type="entry name" value="Glyas_Fos-R_dOase_dom"/>
</dbReference>
<dbReference type="EMBL" id="CP032412">
    <property type="protein sequence ID" value="AYB46190.1"/>
    <property type="molecule type" value="Genomic_DNA"/>
</dbReference>
<dbReference type="RefSeq" id="WP_119849813.1">
    <property type="nucleotide sequence ID" value="NZ_CP032412.1"/>
</dbReference>
<dbReference type="AlphaFoldDB" id="A0A385TP14"/>
<evidence type="ECO:0000313" key="3">
    <source>
        <dbReference type="Proteomes" id="UP000266552"/>
    </source>
</evidence>
<dbReference type="Pfam" id="PF00903">
    <property type="entry name" value="Glyoxalase"/>
    <property type="match status" value="1"/>
</dbReference>
<dbReference type="SUPFAM" id="SSF54593">
    <property type="entry name" value="Glyoxalase/Bleomycin resistance protein/Dihydroxybiphenyl dioxygenase"/>
    <property type="match status" value="1"/>
</dbReference>
<feature type="domain" description="VOC" evidence="1">
    <location>
        <begin position="22"/>
        <end position="144"/>
    </location>
</feature>
<gene>
    <name evidence="2" type="ORF">D5F53_24110</name>
</gene>
<reference evidence="2 3" key="1">
    <citation type="submission" date="2018-09" db="EMBL/GenBank/DDBJ databases">
        <title>Genome Sequence of Paenibacillus lautus Strain E7593-69, Azo Dye-Degrading Bacteria, Isolated from Commercial Tattoo Inks.</title>
        <authorList>
            <person name="Nho S.W."/>
            <person name="Kim S.-J."/>
            <person name="Kweon O."/>
            <person name="Cerniglia C.E."/>
        </authorList>
    </citation>
    <scope>NUCLEOTIDE SEQUENCE [LARGE SCALE GENOMIC DNA]</scope>
    <source>
        <strain evidence="2 3">E7593-69</strain>
    </source>
</reference>
<evidence type="ECO:0000259" key="1">
    <source>
        <dbReference type="PROSITE" id="PS51819"/>
    </source>
</evidence>
<dbReference type="Gene3D" id="3.10.180.10">
    <property type="entry name" value="2,3-Dihydroxybiphenyl 1,2-Dioxygenase, domain 1"/>
    <property type="match status" value="1"/>
</dbReference>
<name>A0A385TP14_PAELA</name>
<organism evidence="2 3">
    <name type="scientific">Paenibacillus lautus</name>
    <name type="common">Bacillus lautus</name>
    <dbReference type="NCBI Taxonomy" id="1401"/>
    <lineage>
        <taxon>Bacteria</taxon>
        <taxon>Bacillati</taxon>
        <taxon>Bacillota</taxon>
        <taxon>Bacilli</taxon>
        <taxon>Bacillales</taxon>
        <taxon>Paenibacillaceae</taxon>
        <taxon>Paenibacillus</taxon>
    </lineage>
</organism>
<dbReference type="InterPro" id="IPR029068">
    <property type="entry name" value="Glyas_Bleomycin-R_OHBP_Dase"/>
</dbReference>
<sequence>MTIDNPLNEAPKLQSLNKPLLKKVHCNYLPVRNLPLAVKWYSELFGLTVRKCDDSGAILILGDGQWLFLLETLDNRTANFVTNQWEGENYEMFSLTFEVENITELHKRLRENGAHVEPLVDHGSCGLQFKFKDPDGNKFNVWQDAPTS</sequence>
<dbReference type="KEGG" id="plw:D5F53_24110"/>
<dbReference type="InterPro" id="IPR037523">
    <property type="entry name" value="VOC_core"/>
</dbReference>
<evidence type="ECO:0000313" key="2">
    <source>
        <dbReference type="EMBL" id="AYB46190.1"/>
    </source>
</evidence>
<proteinExistence type="predicted"/>
<dbReference type="PROSITE" id="PS51819">
    <property type="entry name" value="VOC"/>
    <property type="match status" value="1"/>
</dbReference>
<accession>A0A385TP14</accession>